<dbReference type="PANTHER" id="PTHR12496:SF2">
    <property type="entry name" value="METHYLTRANSFERASE-LIKE PROTEIN 25B"/>
    <property type="match status" value="1"/>
</dbReference>
<dbReference type="InterPro" id="IPR052220">
    <property type="entry name" value="METTL25"/>
</dbReference>
<dbReference type="PANTHER" id="PTHR12496">
    <property type="entry name" value="CGI-41 METHYLTRANSFERASE"/>
    <property type="match status" value="1"/>
</dbReference>
<name>A0A8D2IT14_VARKO</name>
<feature type="region of interest" description="Disordered" evidence="1">
    <location>
        <begin position="100"/>
        <end position="120"/>
    </location>
</feature>
<dbReference type="InterPro" id="IPR029063">
    <property type="entry name" value="SAM-dependent_MTases_sf"/>
</dbReference>
<proteinExistence type="predicted"/>
<dbReference type="SUPFAM" id="SSF53335">
    <property type="entry name" value="S-adenosyl-L-methionine-dependent methyltransferases"/>
    <property type="match status" value="1"/>
</dbReference>
<dbReference type="Gene3D" id="3.40.50.150">
    <property type="entry name" value="Vaccinia Virus protein VP39"/>
    <property type="match status" value="1"/>
</dbReference>
<accession>A0A8D2IT14</accession>
<organism evidence="3 4">
    <name type="scientific">Varanus komodoensis</name>
    <name type="common">Komodo dragon</name>
    <dbReference type="NCBI Taxonomy" id="61221"/>
    <lineage>
        <taxon>Eukaryota</taxon>
        <taxon>Metazoa</taxon>
        <taxon>Chordata</taxon>
        <taxon>Craniata</taxon>
        <taxon>Vertebrata</taxon>
        <taxon>Euteleostomi</taxon>
        <taxon>Lepidosauria</taxon>
        <taxon>Squamata</taxon>
        <taxon>Bifurcata</taxon>
        <taxon>Unidentata</taxon>
        <taxon>Episquamata</taxon>
        <taxon>Toxicofera</taxon>
        <taxon>Anguimorpha</taxon>
        <taxon>Paleoanguimorpha</taxon>
        <taxon>Varanoidea</taxon>
        <taxon>Varanidae</taxon>
        <taxon>Varanus</taxon>
    </lineage>
</organism>
<dbReference type="Pfam" id="PF13679">
    <property type="entry name" value="Methyltransf_32"/>
    <property type="match status" value="1"/>
</dbReference>
<dbReference type="InterPro" id="IPR025714">
    <property type="entry name" value="Methyltranfer_dom"/>
</dbReference>
<dbReference type="AlphaFoldDB" id="A0A8D2IT14"/>
<evidence type="ECO:0000259" key="2">
    <source>
        <dbReference type="Pfam" id="PF13679"/>
    </source>
</evidence>
<sequence>AAPAAMGGASLEARKLLAANLTRVLSLYSFLTDAYIIEFFTDNLWGSLPPSWQAALADLSSPQLAALLLEHSGSAEASYSSVWPLSLLAFKATAHSLAFPRRPSGHAQPSGGRRPEEFQENPCQSCKLHPVFRKHVKPKKQHEIQKLGQVVKQLSDITGCRCIVDVGSGQGHLSRYLAFGLHLSVTAIEGDPRLVREATRFDRELIETLKKKQAEQPQVDSPAPPRAPAGGQQLLLTGLHACGDLSVALLRQFVRCPRVVGITSVACCYMKLTTKEYGYPLSAWVAGLPGHQLSYKAREGACHALEDYVLRLRLDSPTLRGHGFRAVLETVIRAAEPAKKRLGVQTIAKAHTLSFEEYARLGLARLGMSPDVPLDTAPLEAMLAQQQRVVAFFSLALLLAPLVETLILVDRMIYLQEQGREFPEAPCLNDPHELHDFFLERLQGGDVGLREGFLHRRVLRAVWVGMERETNGKESREDFNKSENITCF</sequence>
<protein>
    <submittedName>
        <fullName evidence="3">Ribosomal RNA adenine dimethylase domain containing 1</fullName>
    </submittedName>
</protein>
<dbReference type="PROSITE" id="PS01131">
    <property type="entry name" value="RRNA_A_DIMETH"/>
    <property type="match status" value="1"/>
</dbReference>
<dbReference type="InterPro" id="IPR020596">
    <property type="entry name" value="rRNA_Ade_Mease_Trfase_CS"/>
</dbReference>
<reference evidence="3" key="2">
    <citation type="submission" date="2025-09" db="UniProtKB">
        <authorList>
            <consortium name="Ensembl"/>
        </authorList>
    </citation>
    <scope>IDENTIFICATION</scope>
</reference>
<dbReference type="GO" id="GO:0000179">
    <property type="term" value="F:rRNA (adenine-N6,N6-)-dimethyltransferase activity"/>
    <property type="evidence" value="ECO:0007669"/>
    <property type="project" value="InterPro"/>
</dbReference>
<evidence type="ECO:0000256" key="1">
    <source>
        <dbReference type="SAM" id="MobiDB-lite"/>
    </source>
</evidence>
<dbReference type="Ensembl" id="ENSVKKT00000002034.1">
    <property type="protein sequence ID" value="ENSVKKP00000001970.1"/>
    <property type="gene ID" value="ENSVKKG00000001600.1"/>
</dbReference>
<evidence type="ECO:0000313" key="3">
    <source>
        <dbReference type="Ensembl" id="ENSVKKP00000001970.1"/>
    </source>
</evidence>
<feature type="domain" description="Methyltransferase" evidence="2">
    <location>
        <begin position="139"/>
        <end position="274"/>
    </location>
</feature>
<keyword evidence="4" id="KW-1185">Reference proteome</keyword>
<dbReference type="Proteomes" id="UP000694545">
    <property type="component" value="Unplaced"/>
</dbReference>
<evidence type="ECO:0000313" key="4">
    <source>
        <dbReference type="Proteomes" id="UP000694545"/>
    </source>
</evidence>
<reference evidence="3" key="1">
    <citation type="submission" date="2025-08" db="UniProtKB">
        <authorList>
            <consortium name="Ensembl"/>
        </authorList>
    </citation>
    <scope>IDENTIFICATION</scope>
</reference>
<dbReference type="OMA" id="IVGLHPC"/>